<dbReference type="Proteomes" id="UP000183685">
    <property type="component" value="Unassembled WGS sequence"/>
</dbReference>
<evidence type="ECO:0000256" key="1">
    <source>
        <dbReference type="SAM" id="Phobius"/>
    </source>
</evidence>
<evidence type="ECO:0000313" key="3">
    <source>
        <dbReference type="Proteomes" id="UP000183685"/>
    </source>
</evidence>
<protein>
    <recommendedName>
        <fullName evidence="4">Phage shock protein B</fullName>
    </recommendedName>
</protein>
<gene>
    <name evidence="2" type="ORF">SAMN04488071_3508</name>
</gene>
<dbReference type="AlphaFoldDB" id="A0A1G7EW03"/>
<keyword evidence="1" id="KW-0812">Transmembrane</keyword>
<evidence type="ECO:0008006" key="4">
    <source>
        <dbReference type="Google" id="ProtNLM"/>
    </source>
</evidence>
<feature type="transmembrane region" description="Helical" evidence="1">
    <location>
        <begin position="6"/>
        <end position="24"/>
    </location>
</feature>
<organism evidence="2 3">
    <name type="scientific">Kordiimonas lacus</name>
    <dbReference type="NCBI Taxonomy" id="637679"/>
    <lineage>
        <taxon>Bacteria</taxon>
        <taxon>Pseudomonadati</taxon>
        <taxon>Pseudomonadota</taxon>
        <taxon>Alphaproteobacteria</taxon>
        <taxon>Kordiimonadales</taxon>
        <taxon>Kordiimonadaceae</taxon>
        <taxon>Kordiimonas</taxon>
    </lineage>
</organism>
<dbReference type="STRING" id="637679.GCA_001550055_01480"/>
<dbReference type="RefSeq" id="WP_068303242.1">
    <property type="nucleotide sequence ID" value="NZ_FNAK01000009.1"/>
</dbReference>
<evidence type="ECO:0000313" key="2">
    <source>
        <dbReference type="EMBL" id="SDE67830.1"/>
    </source>
</evidence>
<dbReference type="EMBL" id="FNAK01000009">
    <property type="protein sequence ID" value="SDE67830.1"/>
    <property type="molecule type" value="Genomic_DNA"/>
</dbReference>
<reference evidence="2 3" key="1">
    <citation type="submission" date="2016-10" db="EMBL/GenBank/DDBJ databases">
        <authorList>
            <person name="de Groot N.N."/>
        </authorList>
    </citation>
    <scope>NUCLEOTIDE SEQUENCE [LARGE SCALE GENOMIC DNA]</scope>
    <source>
        <strain evidence="2 3">CGMCC 1.9109</strain>
    </source>
</reference>
<keyword evidence="1" id="KW-1133">Transmembrane helix</keyword>
<accession>A0A1G7EW03</accession>
<keyword evidence="3" id="KW-1185">Reference proteome</keyword>
<proteinExistence type="predicted"/>
<name>A0A1G7EW03_9PROT</name>
<keyword evidence="1" id="KW-0472">Membrane</keyword>
<dbReference type="OrthoDB" id="7579171at2"/>
<sequence length="74" mass="8162">MGGQDFVLAIIFGSFIFAGVMHWMKIKADAVKAKAAGLDGDARAEIAELKKRIDVLERIVTDRSTRLKEEIDAL</sequence>